<sequence length="291" mass="30534">MAEALKIGYSPCPNDTFIFHALAAGIVPWSGGLEVTLADVEELNAMAAAGRLDVVKVSAAAVAGILDEYVLLRAGGAMGHGVGPVLVGRCAKDGLAALDGGRVAIPGRMTTGALLFGLCCREAGISVEAVPMVFDEVMDAVAAGRVDAGVVIHEGRFTYASKGLLRILDLGAWWEAHSGLPIPLGAIAMRRSLGREAALSMNEAIRESLLAARANPQRAWEYVKTHAQEMDDAVIHRHIETFVTGYSLDVGEAGERAMSRLLVEAAPRARRTGPDSVFITRPKEPGACGPG</sequence>
<dbReference type="PANTHER" id="PTHR37167:SF1">
    <property type="entry name" value="1,4-DIHYDROXY-6-NAPHTOATE SYNTHASE"/>
    <property type="match status" value="1"/>
</dbReference>
<proteinExistence type="inferred from homology"/>
<evidence type="ECO:0000256" key="2">
    <source>
        <dbReference type="ARBA" id="ARBA00022428"/>
    </source>
</evidence>
<comment type="catalytic activity">
    <reaction evidence="4">
        <text>cyclic dehypoxanthinylfutalosinate = 1,4-dihydroxy-6-naphthoate + dihydroxyacetone</text>
        <dbReference type="Rhea" id="RHEA:33087"/>
        <dbReference type="ChEBI" id="CHEBI:16016"/>
        <dbReference type="ChEBI" id="CHEBI:64254"/>
        <dbReference type="ChEBI" id="CHEBI:64270"/>
        <dbReference type="EC" id="4.1.99.29"/>
    </reaction>
</comment>
<dbReference type="HAMAP" id="MF_00996">
    <property type="entry name" value="MqnD"/>
    <property type="match status" value="1"/>
</dbReference>
<comment type="caution">
    <text evidence="5">The sequence shown here is derived from an EMBL/GenBank/DDBJ whole genome shotgun (WGS) entry which is preliminary data.</text>
</comment>
<gene>
    <name evidence="4" type="primary">mqnD</name>
    <name evidence="5" type="ORF">GKC30_00720</name>
</gene>
<comment type="caution">
    <text evidence="4">Lacks conserved residue(s) required for the propagation of feature annotation.</text>
</comment>
<comment type="similarity">
    <text evidence="4">Belongs to the MqnA/MqnD family. MqnD subfamily.</text>
</comment>
<dbReference type="UniPathway" id="UPA00079"/>
<evidence type="ECO:0000313" key="6">
    <source>
        <dbReference type="Proteomes" id="UP000461162"/>
    </source>
</evidence>
<dbReference type="CDD" id="cd13635">
    <property type="entry name" value="PBP2_Ttha1568_Mqnd"/>
    <property type="match status" value="1"/>
</dbReference>
<dbReference type="GO" id="GO:0016830">
    <property type="term" value="F:carbon-carbon lyase activity"/>
    <property type="evidence" value="ECO:0007669"/>
    <property type="project" value="UniProtKB-UniRule"/>
</dbReference>
<evidence type="ECO:0000313" key="5">
    <source>
        <dbReference type="EMBL" id="MUM76153.1"/>
    </source>
</evidence>
<feature type="active site" description="Proton acceptor" evidence="4">
    <location>
        <position position="153"/>
    </location>
</feature>
<dbReference type="Proteomes" id="UP000461162">
    <property type="component" value="Unassembled WGS sequence"/>
</dbReference>
<dbReference type="PANTHER" id="PTHR37167">
    <property type="entry name" value="1,4-DIHYDROXY-6-NAPHTOATE SYNTHASE"/>
    <property type="match status" value="1"/>
</dbReference>
<keyword evidence="6" id="KW-1185">Reference proteome</keyword>
<comment type="function">
    <text evidence="4">Catalyzes the conversion of cyclic dehypoxanthine futalosine (cyclic DHFL) into 1,4-dihydroxy-6-naphthoate, a step in the biosynthesis of menaquinone (MK, vitamin K2).</text>
</comment>
<reference evidence="5 6" key="1">
    <citation type="submission" date="2019-11" db="EMBL/GenBank/DDBJ databases">
        <title>Pseudodesulfovibrio alkaliphilus, sp. nov., an alkaliphilic sulfate-reducing bacteria from mud volcano of Taman peninsula, Russia.</title>
        <authorList>
            <person name="Frolova A."/>
            <person name="Merkel A.Y."/>
            <person name="Slobodkin A.I."/>
        </authorList>
    </citation>
    <scope>NUCLEOTIDE SEQUENCE [LARGE SCALE GENOMIC DNA]</scope>
    <source>
        <strain evidence="5 6">F-1</strain>
    </source>
</reference>
<dbReference type="Gene3D" id="3.40.190.10">
    <property type="entry name" value="Periplasmic binding protein-like II"/>
    <property type="match status" value="2"/>
</dbReference>
<protein>
    <recommendedName>
        <fullName evidence="4">1,4-dihydroxy-6-naphtoate synthase</fullName>
        <ecNumber evidence="4">4.1.99.29</ecNumber>
    </recommendedName>
    <alternativeName>
        <fullName evidence="4">Menaquinone biosynthetic enzyme MqnD</fullName>
    </alternativeName>
</protein>
<evidence type="ECO:0000256" key="3">
    <source>
        <dbReference type="ARBA" id="ARBA00023239"/>
    </source>
</evidence>
<feature type="binding site" evidence="4">
    <location>
        <begin position="56"/>
        <end position="58"/>
    </location>
    <ligand>
        <name>substrate</name>
    </ligand>
</feature>
<dbReference type="InterPro" id="IPR003773">
    <property type="entry name" value="Menaquinone_biosynth"/>
</dbReference>
<evidence type="ECO:0000256" key="1">
    <source>
        <dbReference type="ARBA" id="ARBA00004863"/>
    </source>
</evidence>
<name>A0A7K1KJ88_9BACT</name>
<accession>A0A7K1KJ88</accession>
<comment type="pathway">
    <text evidence="1 4">Quinol/quinone metabolism; menaquinone biosynthesis.</text>
</comment>
<evidence type="ECO:0000256" key="4">
    <source>
        <dbReference type="HAMAP-Rule" id="MF_00996"/>
    </source>
</evidence>
<dbReference type="RefSeq" id="WP_155931533.1">
    <property type="nucleotide sequence ID" value="NZ_WODC01000001.1"/>
</dbReference>
<dbReference type="SUPFAM" id="SSF53850">
    <property type="entry name" value="Periplasmic binding protein-like II"/>
    <property type="match status" value="1"/>
</dbReference>
<dbReference type="InterPro" id="IPR030869">
    <property type="entry name" value="MqnD"/>
</dbReference>
<dbReference type="Pfam" id="PF02621">
    <property type="entry name" value="VitK2_biosynth"/>
    <property type="match status" value="1"/>
</dbReference>
<dbReference type="EC" id="4.1.99.29" evidence="4"/>
<dbReference type="AlphaFoldDB" id="A0A7K1KJ88"/>
<dbReference type="EMBL" id="WODC01000001">
    <property type="protein sequence ID" value="MUM76153.1"/>
    <property type="molecule type" value="Genomic_DNA"/>
</dbReference>
<dbReference type="GO" id="GO:0009234">
    <property type="term" value="P:menaquinone biosynthetic process"/>
    <property type="evidence" value="ECO:0007669"/>
    <property type="project" value="UniProtKB-UniRule"/>
</dbReference>
<organism evidence="5 6">
    <name type="scientific">Pseudodesulfovibrio alkaliphilus</name>
    <dbReference type="NCBI Taxonomy" id="2661613"/>
    <lineage>
        <taxon>Bacteria</taxon>
        <taxon>Pseudomonadati</taxon>
        <taxon>Thermodesulfobacteriota</taxon>
        <taxon>Desulfovibrionia</taxon>
        <taxon>Desulfovibrionales</taxon>
        <taxon>Desulfovibrionaceae</taxon>
    </lineage>
</organism>
<keyword evidence="3 4" id="KW-0456">Lyase</keyword>
<keyword evidence="2 4" id="KW-0474">Menaquinone biosynthesis</keyword>